<feature type="compositionally biased region" description="Polar residues" evidence="1">
    <location>
        <begin position="1"/>
        <end position="22"/>
    </location>
</feature>
<evidence type="ECO:0000256" key="1">
    <source>
        <dbReference type="SAM" id="MobiDB-lite"/>
    </source>
</evidence>
<evidence type="ECO:0000313" key="3">
    <source>
        <dbReference type="Proteomes" id="UP001164746"/>
    </source>
</evidence>
<sequence>MPEVTITESNCTGHHVSASSGSRPAAPFAIHLQQFEGTSNTFTRGYKLTDMSQLVPTYNCLSTVIPVEKIDVFNPNKSYNCPKTEKSAEVFEAPTGVKKQMPLEIPGTRQVVIESPGTAIDKLAKYRVNLRRRKMRLHRRLKQRVKIWPKLRKVKFLKDLKKKRIFALREEKFNKLAEDFDAMEYIMKNLNHARTSGYHVNVFKSKV</sequence>
<accession>A0ABY7F2R6</accession>
<feature type="region of interest" description="Disordered" evidence="1">
    <location>
        <begin position="1"/>
        <end position="23"/>
    </location>
</feature>
<reference evidence="2" key="1">
    <citation type="submission" date="2022-11" db="EMBL/GenBank/DDBJ databases">
        <title>Centuries of genome instability and evolution in soft-shell clam transmissible cancer (bioRxiv).</title>
        <authorList>
            <person name="Hart S.F.M."/>
            <person name="Yonemitsu M.A."/>
            <person name="Giersch R.M."/>
            <person name="Beal B.F."/>
            <person name="Arriagada G."/>
            <person name="Davis B.W."/>
            <person name="Ostrander E.A."/>
            <person name="Goff S.P."/>
            <person name="Metzger M.J."/>
        </authorList>
    </citation>
    <scope>NUCLEOTIDE SEQUENCE</scope>
    <source>
        <strain evidence="2">MELC-2E11</strain>
        <tissue evidence="2">Siphon/mantle</tissue>
    </source>
</reference>
<evidence type="ECO:0000313" key="2">
    <source>
        <dbReference type="EMBL" id="WAR15474.1"/>
    </source>
</evidence>
<organism evidence="2 3">
    <name type="scientific">Mya arenaria</name>
    <name type="common">Soft-shell clam</name>
    <dbReference type="NCBI Taxonomy" id="6604"/>
    <lineage>
        <taxon>Eukaryota</taxon>
        <taxon>Metazoa</taxon>
        <taxon>Spiralia</taxon>
        <taxon>Lophotrochozoa</taxon>
        <taxon>Mollusca</taxon>
        <taxon>Bivalvia</taxon>
        <taxon>Autobranchia</taxon>
        <taxon>Heteroconchia</taxon>
        <taxon>Euheterodonta</taxon>
        <taxon>Imparidentia</taxon>
        <taxon>Neoheterodontei</taxon>
        <taxon>Myida</taxon>
        <taxon>Myoidea</taxon>
        <taxon>Myidae</taxon>
        <taxon>Mya</taxon>
    </lineage>
</organism>
<dbReference type="Proteomes" id="UP001164746">
    <property type="component" value="Chromosome 9"/>
</dbReference>
<dbReference type="EMBL" id="CP111020">
    <property type="protein sequence ID" value="WAR15474.1"/>
    <property type="molecule type" value="Genomic_DNA"/>
</dbReference>
<proteinExistence type="predicted"/>
<keyword evidence="3" id="KW-1185">Reference proteome</keyword>
<protein>
    <submittedName>
        <fullName evidence="2">Uncharacterized protein</fullName>
    </submittedName>
</protein>
<gene>
    <name evidence="2" type="ORF">MAR_005579</name>
</gene>
<name>A0ABY7F2R6_MYAAR</name>